<feature type="transmembrane region" description="Helical" evidence="7">
    <location>
        <begin position="474"/>
        <end position="494"/>
    </location>
</feature>
<sequence>MSNLLALVAAMAISMVLIPLMSRVASRFGLVDIPCERKVHAAPIPRVGGIGIVIGSLVPIMLLLAPDKLSQSYVFGASVLFIFGLWDDAFEIGHYPKFIGQIVAALIVILYGGLYIKYFPFLPRGEISPEFGIPFTLIAIVGMINAMNHSDGLDGLAGGESLFSLGAIALLAFFSVDGMQTLTIAVTVIGGILGFLRYNTHPARVFMGDSGSQFIGYTLAFLAVLLTQRVDLSLSPAVVLLLLGLPIADILVVLFKRARHGKNLFRATRNHIHHRLLDLGFVHRESVIIIYSLQMIFVTTGVLMRHEDNAILFAVYLAYCMLIFAAINVAERTAWKLQRVDRRDQTKVMAHEVLRNILVVIPRRFLAISIPAFMILASLLVVKVPDDFAKMSLLVAVLIVVDLFASRGQHSIMRRALIYVIAAQVVYLWVNYRPTWVPYAEFFEAMFFTLMAIAFAVAVKFSPRRRKIEFDLTATDYLVAFSVLAVLITSRGGLWGGNGVVFVVQMVVIFYACELLITEKRGGWSWLSAASMAAGLVLGVRGMFLGWWF</sequence>
<feature type="transmembrane region" description="Helical" evidence="7">
    <location>
        <begin position="182"/>
        <end position="199"/>
    </location>
</feature>
<feature type="transmembrane region" description="Helical" evidence="7">
    <location>
        <begin position="365"/>
        <end position="382"/>
    </location>
</feature>
<reference evidence="8" key="1">
    <citation type="submission" date="2018-06" db="EMBL/GenBank/DDBJ databases">
        <authorList>
            <person name="Zhirakovskaya E."/>
        </authorList>
    </citation>
    <scope>NUCLEOTIDE SEQUENCE</scope>
</reference>
<feature type="transmembrane region" description="Helical" evidence="7">
    <location>
        <begin position="70"/>
        <end position="86"/>
    </location>
</feature>
<gene>
    <name evidence="8" type="ORF">MNBD_GAMMA24-932</name>
</gene>
<dbReference type="GO" id="GO:0005886">
    <property type="term" value="C:plasma membrane"/>
    <property type="evidence" value="ECO:0007669"/>
    <property type="project" value="UniProtKB-SubCell"/>
</dbReference>
<feature type="transmembrane region" description="Helical" evidence="7">
    <location>
        <begin position="442"/>
        <end position="462"/>
    </location>
</feature>
<protein>
    <submittedName>
        <fullName evidence="8">Undecaprenyl-phosphate alpha-N-acetylglucosaminyl 1-phosphate transferase</fullName>
        <ecNumber evidence="8">2.7.8.33</ecNumber>
    </submittedName>
</protein>
<dbReference type="GO" id="GO:0044038">
    <property type="term" value="P:cell wall macromolecule biosynthetic process"/>
    <property type="evidence" value="ECO:0007669"/>
    <property type="project" value="TreeGrafter"/>
</dbReference>
<feature type="transmembrane region" description="Helical" evidence="7">
    <location>
        <begin position="131"/>
        <end position="148"/>
    </location>
</feature>
<dbReference type="PANTHER" id="PTHR22926">
    <property type="entry name" value="PHOSPHO-N-ACETYLMURAMOYL-PENTAPEPTIDE-TRANSFERASE"/>
    <property type="match status" value="1"/>
</dbReference>
<proteinExistence type="predicted"/>
<dbReference type="GO" id="GO:0071555">
    <property type="term" value="P:cell wall organization"/>
    <property type="evidence" value="ECO:0007669"/>
    <property type="project" value="TreeGrafter"/>
</dbReference>
<dbReference type="GO" id="GO:0036380">
    <property type="term" value="F:UDP-N-acetylglucosamine-undecaprenyl-phosphate N-acetylglucosaminephosphotransferase activity"/>
    <property type="evidence" value="ECO:0007669"/>
    <property type="project" value="UniProtKB-EC"/>
</dbReference>
<dbReference type="PROSITE" id="PS01348">
    <property type="entry name" value="MRAY_2"/>
    <property type="match status" value="1"/>
</dbReference>
<evidence type="ECO:0000256" key="3">
    <source>
        <dbReference type="ARBA" id="ARBA00022679"/>
    </source>
</evidence>
<evidence type="ECO:0000256" key="2">
    <source>
        <dbReference type="ARBA" id="ARBA00022475"/>
    </source>
</evidence>
<keyword evidence="3 8" id="KW-0808">Transferase</keyword>
<evidence type="ECO:0000256" key="6">
    <source>
        <dbReference type="ARBA" id="ARBA00023136"/>
    </source>
</evidence>
<dbReference type="CDD" id="cd06853">
    <property type="entry name" value="GT_WecA_like"/>
    <property type="match status" value="1"/>
</dbReference>
<dbReference type="PANTHER" id="PTHR22926:SF3">
    <property type="entry name" value="UNDECAPRENYL-PHOSPHATE ALPHA-N-ACETYLGLUCOSAMINYL 1-PHOSPHATE TRANSFERASE"/>
    <property type="match status" value="1"/>
</dbReference>
<feature type="transmembrane region" description="Helical" evidence="7">
    <location>
        <begin position="47"/>
        <end position="64"/>
    </location>
</feature>
<keyword evidence="4 7" id="KW-0812">Transmembrane</keyword>
<dbReference type="InterPro" id="IPR018480">
    <property type="entry name" value="PNAcMuramoyl-5peptid_Trfase_CS"/>
</dbReference>
<name>A0A3B1BGP9_9ZZZZ</name>
<evidence type="ECO:0000256" key="4">
    <source>
        <dbReference type="ARBA" id="ARBA00022692"/>
    </source>
</evidence>
<feature type="transmembrane region" description="Helical" evidence="7">
    <location>
        <begin position="524"/>
        <end position="548"/>
    </location>
</feature>
<feature type="transmembrane region" description="Helical" evidence="7">
    <location>
        <begin position="155"/>
        <end position="176"/>
    </location>
</feature>
<keyword evidence="2" id="KW-1003">Cell membrane</keyword>
<dbReference type="GO" id="GO:0009103">
    <property type="term" value="P:lipopolysaccharide biosynthetic process"/>
    <property type="evidence" value="ECO:0007669"/>
    <property type="project" value="TreeGrafter"/>
</dbReference>
<feature type="transmembrane region" description="Helical" evidence="7">
    <location>
        <begin position="388"/>
        <end position="405"/>
    </location>
</feature>
<evidence type="ECO:0000313" key="8">
    <source>
        <dbReference type="EMBL" id="VAX13631.1"/>
    </source>
</evidence>
<organism evidence="8">
    <name type="scientific">hydrothermal vent metagenome</name>
    <dbReference type="NCBI Taxonomy" id="652676"/>
    <lineage>
        <taxon>unclassified sequences</taxon>
        <taxon>metagenomes</taxon>
        <taxon>ecological metagenomes</taxon>
    </lineage>
</organism>
<keyword evidence="6 7" id="KW-0472">Membrane</keyword>
<dbReference type="EC" id="2.7.8.33" evidence="8"/>
<accession>A0A3B1BGP9</accession>
<keyword evidence="5 7" id="KW-1133">Transmembrane helix</keyword>
<feature type="transmembrane region" description="Helical" evidence="7">
    <location>
        <begin position="234"/>
        <end position="255"/>
    </location>
</feature>
<dbReference type="InterPro" id="IPR000715">
    <property type="entry name" value="Glycosyl_transferase_4"/>
</dbReference>
<evidence type="ECO:0000256" key="5">
    <source>
        <dbReference type="ARBA" id="ARBA00022989"/>
    </source>
</evidence>
<feature type="transmembrane region" description="Helical" evidence="7">
    <location>
        <begin position="98"/>
        <end position="119"/>
    </location>
</feature>
<evidence type="ECO:0000256" key="1">
    <source>
        <dbReference type="ARBA" id="ARBA00004651"/>
    </source>
</evidence>
<dbReference type="Pfam" id="PF00953">
    <property type="entry name" value="Glycos_transf_4"/>
    <property type="match status" value="1"/>
</dbReference>
<dbReference type="EMBL" id="UOFZ01000128">
    <property type="protein sequence ID" value="VAX13631.1"/>
    <property type="molecule type" value="Genomic_DNA"/>
</dbReference>
<dbReference type="AlphaFoldDB" id="A0A3B1BGP9"/>
<evidence type="ECO:0000256" key="7">
    <source>
        <dbReference type="SAM" id="Phobius"/>
    </source>
</evidence>
<feature type="transmembrane region" description="Helical" evidence="7">
    <location>
        <begin position="310"/>
        <end position="330"/>
    </location>
</feature>
<feature type="transmembrane region" description="Helical" evidence="7">
    <location>
        <begin position="412"/>
        <end position="430"/>
    </location>
</feature>
<feature type="transmembrane region" description="Helical" evidence="7">
    <location>
        <begin position="276"/>
        <end position="298"/>
    </location>
</feature>
<feature type="transmembrane region" description="Helical" evidence="7">
    <location>
        <begin position="500"/>
        <end position="517"/>
    </location>
</feature>
<feature type="transmembrane region" description="Helical" evidence="7">
    <location>
        <begin position="6"/>
        <end position="26"/>
    </location>
</feature>
<comment type="subcellular location">
    <subcellularLocation>
        <location evidence="1">Cell membrane</location>
        <topology evidence="1">Multi-pass membrane protein</topology>
    </subcellularLocation>
</comment>
<feature type="transmembrane region" description="Helical" evidence="7">
    <location>
        <begin position="211"/>
        <end position="228"/>
    </location>
</feature>